<dbReference type="STRING" id="341663.Q0CGV5"/>
<protein>
    <submittedName>
        <fullName evidence="1">Uncharacterized protein</fullName>
    </submittedName>
</protein>
<name>Q0CGV5_ASPTN</name>
<evidence type="ECO:0000313" key="1">
    <source>
        <dbReference type="EMBL" id="EAU32471.1"/>
    </source>
</evidence>
<dbReference type="RefSeq" id="XP_001209773.1">
    <property type="nucleotide sequence ID" value="XM_001209773.1"/>
</dbReference>
<dbReference type="OrthoDB" id="4436899at2759"/>
<dbReference type="EMBL" id="CH476603">
    <property type="protein sequence ID" value="EAU32471.1"/>
    <property type="molecule type" value="Genomic_DNA"/>
</dbReference>
<proteinExistence type="predicted"/>
<reference evidence="2" key="1">
    <citation type="submission" date="2005-09" db="EMBL/GenBank/DDBJ databases">
        <title>Annotation of the Aspergillus terreus NIH2624 genome.</title>
        <authorList>
            <person name="Birren B.W."/>
            <person name="Lander E.S."/>
            <person name="Galagan J.E."/>
            <person name="Nusbaum C."/>
            <person name="Devon K."/>
            <person name="Henn M."/>
            <person name="Ma L.-J."/>
            <person name="Jaffe D.B."/>
            <person name="Butler J."/>
            <person name="Alvarez P."/>
            <person name="Gnerre S."/>
            <person name="Grabherr M."/>
            <person name="Kleber M."/>
            <person name="Mauceli E.W."/>
            <person name="Brockman W."/>
            <person name="Rounsley S."/>
            <person name="Young S.K."/>
            <person name="LaButti K."/>
            <person name="Pushparaj V."/>
            <person name="DeCaprio D."/>
            <person name="Crawford M."/>
            <person name="Koehrsen M."/>
            <person name="Engels R."/>
            <person name="Montgomery P."/>
            <person name="Pearson M."/>
            <person name="Howarth C."/>
            <person name="Larson L."/>
            <person name="Luoma S."/>
            <person name="White J."/>
            <person name="Alvarado L."/>
            <person name="Kodira C.D."/>
            <person name="Zeng Q."/>
            <person name="Oleary S."/>
            <person name="Yandava C."/>
            <person name="Denning D.W."/>
            <person name="Nierman W.C."/>
            <person name="Milne T."/>
            <person name="Madden K."/>
        </authorList>
    </citation>
    <scope>NUCLEOTIDE SEQUENCE [LARGE SCALE GENOMIC DNA]</scope>
    <source>
        <strain evidence="2">NIH 2624 / FGSC A1156</strain>
    </source>
</reference>
<sequence>MADKRTIVLEQLKCLIKSLVDTPFNPLSEKTEITDADLAPYHIRRVDFDIEVAPGPESTILFEPLPQWKLDRHSVRATADEESKEYRDYPADPEARQGLPYKPHSCARRIYRYLSRWVSRIPQVGYPRDYPRSSLVHFGLQSDVGWKHIRVPDPYILHSAGWEGRLGFDKGWVALEEHEFKRDENGSRHPHLILFTEQRRNGREGTLLYGEVAPLIASMYARSVQRDIPEDRLHPEVQDSIMEDDGLDKLVNKPSLLENYDLAFDRKANYLC</sequence>
<dbReference type="VEuPathDB" id="FungiDB:ATEG_07087"/>
<dbReference type="HOGENOM" id="CLU_1023012_0_0_1"/>
<dbReference type="Proteomes" id="UP000007963">
    <property type="component" value="Unassembled WGS sequence"/>
</dbReference>
<dbReference type="AlphaFoldDB" id="Q0CGV5"/>
<organism evidence="1 2">
    <name type="scientific">Aspergillus terreus (strain NIH 2624 / FGSC A1156)</name>
    <dbReference type="NCBI Taxonomy" id="341663"/>
    <lineage>
        <taxon>Eukaryota</taxon>
        <taxon>Fungi</taxon>
        <taxon>Dikarya</taxon>
        <taxon>Ascomycota</taxon>
        <taxon>Pezizomycotina</taxon>
        <taxon>Eurotiomycetes</taxon>
        <taxon>Eurotiomycetidae</taxon>
        <taxon>Eurotiales</taxon>
        <taxon>Aspergillaceae</taxon>
        <taxon>Aspergillus</taxon>
        <taxon>Aspergillus subgen. Circumdati</taxon>
    </lineage>
</organism>
<evidence type="ECO:0000313" key="2">
    <source>
        <dbReference type="Proteomes" id="UP000007963"/>
    </source>
</evidence>
<dbReference type="GeneID" id="4319280"/>
<accession>Q0CGV5</accession>
<gene>
    <name evidence="1" type="ORF">ATEG_07087</name>
</gene>